<organism evidence="1 2">
    <name type="scientific">Lactiplantibacillus pentosus</name>
    <name type="common">Lactobacillus pentosus</name>
    <dbReference type="NCBI Taxonomy" id="1589"/>
    <lineage>
        <taxon>Bacteria</taxon>
        <taxon>Bacillati</taxon>
        <taxon>Bacillota</taxon>
        <taxon>Bacilli</taxon>
        <taxon>Lactobacillales</taxon>
        <taxon>Lactobacillaceae</taxon>
        <taxon>Lactiplantibacillus</taxon>
    </lineage>
</organism>
<dbReference type="RefSeq" id="WP_122217961.1">
    <property type="nucleotide sequence ID" value="NZ_RDCJ01000115.1"/>
</dbReference>
<accession>A0ABD7IL45</accession>
<comment type="caution">
    <text evidence="1">The sequence shown here is derived from an EMBL/GenBank/DDBJ whole genome shotgun (WGS) entry which is preliminary data.</text>
</comment>
<protein>
    <submittedName>
        <fullName evidence="1">Uncharacterized protein</fullName>
    </submittedName>
</protein>
<gene>
    <name evidence="1" type="ORF">D6U18_16225</name>
</gene>
<dbReference type="Proteomes" id="UP000276249">
    <property type="component" value="Unassembled WGS sequence"/>
</dbReference>
<sequence>MTNRYDKIPNYEVIKSAMQQELTDKQIEYVKSEIETAALKNDDKAYVDLISFNSNQKRKLGQILKEKGYQLEEDSNWSILIDLKASVIRFKQL</sequence>
<name>A0ABD7IL45_LACPE</name>
<evidence type="ECO:0000313" key="1">
    <source>
        <dbReference type="EMBL" id="RMW42969.1"/>
    </source>
</evidence>
<dbReference type="EMBL" id="RDCJ01000115">
    <property type="protein sequence ID" value="RMW42969.1"/>
    <property type="molecule type" value="Genomic_DNA"/>
</dbReference>
<dbReference type="AlphaFoldDB" id="A0ABD7IL45"/>
<proteinExistence type="predicted"/>
<evidence type="ECO:0000313" key="2">
    <source>
        <dbReference type="Proteomes" id="UP000276249"/>
    </source>
</evidence>
<reference evidence="1 2" key="1">
    <citation type="submission" date="2018-10" db="EMBL/GenBank/DDBJ databases">
        <title>Genome sequences of five Lactobacillus pentosus strains isolated from brines of traditionally fermented spanish-style green table olives and differences between them.</title>
        <authorList>
            <person name="Jimenez Diaz R."/>
        </authorList>
    </citation>
    <scope>NUCLEOTIDE SEQUENCE [LARGE SCALE GENOMIC DNA]</scope>
    <source>
        <strain evidence="1 2">IG10</strain>
    </source>
</reference>